<dbReference type="InterPro" id="IPR003439">
    <property type="entry name" value="ABC_transporter-like_ATP-bd"/>
</dbReference>
<sequence>MLELIDIHKSFNNNEVLKGVSIKVNKGDVVVILGPSGSGKTTLLRCINFLERADKGEIILDGMHVNVRTASSSEISRIRKKTAFVFQSFNLFNNKTALENVTEGLIVARKVPKAEAIEIAKRALNKVGLSDREDYYPSKLSGGQQQRVAIARAIAVNPDVILFDEPTSALDPELTGEVLAVMKQLAGEGVTMLVVTHEMSFARDVANHIVFMAGGVVVEEGPPEEIFTNPHEERTKQFLSRILPPVEDYVI</sequence>
<evidence type="ECO:0000259" key="7">
    <source>
        <dbReference type="PROSITE" id="PS50893"/>
    </source>
</evidence>
<dbReference type="InterPro" id="IPR017871">
    <property type="entry name" value="ABC_transporter-like_CS"/>
</dbReference>
<name>A0A1B1YEI7_THEST</name>
<dbReference type="CDD" id="cd03262">
    <property type="entry name" value="ABC_HisP_GlnQ"/>
    <property type="match status" value="1"/>
</dbReference>
<dbReference type="InterPro" id="IPR050086">
    <property type="entry name" value="MetN_ABC_transporter-like"/>
</dbReference>
<dbReference type="PANTHER" id="PTHR43166">
    <property type="entry name" value="AMINO ACID IMPORT ATP-BINDING PROTEIN"/>
    <property type="match status" value="1"/>
</dbReference>
<keyword evidence="3" id="KW-1003">Cell membrane</keyword>
<dbReference type="InterPro" id="IPR003593">
    <property type="entry name" value="AAA+_ATPase"/>
</dbReference>
<dbReference type="PANTHER" id="PTHR43166:SF35">
    <property type="entry name" value="L-CYSTINE IMPORT ATP-BINDING PROTEIN TCYN"/>
    <property type="match status" value="1"/>
</dbReference>
<proteinExistence type="predicted"/>
<dbReference type="SUPFAM" id="SSF52540">
    <property type="entry name" value="P-loop containing nucleoside triphosphate hydrolases"/>
    <property type="match status" value="1"/>
</dbReference>
<evidence type="ECO:0000256" key="5">
    <source>
        <dbReference type="ARBA" id="ARBA00022840"/>
    </source>
</evidence>
<evidence type="ECO:0000256" key="2">
    <source>
        <dbReference type="ARBA" id="ARBA00022448"/>
    </source>
</evidence>
<evidence type="ECO:0000256" key="1">
    <source>
        <dbReference type="ARBA" id="ARBA00004202"/>
    </source>
</evidence>
<keyword evidence="4" id="KW-0547">Nucleotide-binding</keyword>
<dbReference type="AlphaFoldDB" id="A0A1B1YEI7"/>
<evidence type="ECO:0000256" key="6">
    <source>
        <dbReference type="ARBA" id="ARBA00023136"/>
    </source>
</evidence>
<evidence type="ECO:0000313" key="9">
    <source>
        <dbReference type="Proteomes" id="UP000092971"/>
    </source>
</evidence>
<dbReference type="FunFam" id="3.40.50.300:FF:000020">
    <property type="entry name" value="Amino acid ABC transporter ATP-binding component"/>
    <property type="match status" value="1"/>
</dbReference>
<dbReference type="PIRSF" id="PIRSF039085">
    <property type="entry name" value="ABC_ATPase_HisP"/>
    <property type="match status" value="1"/>
</dbReference>
<dbReference type="Proteomes" id="UP000092971">
    <property type="component" value="Chromosome"/>
</dbReference>
<dbReference type="GO" id="GO:0015424">
    <property type="term" value="F:ABC-type amino acid transporter activity"/>
    <property type="evidence" value="ECO:0007669"/>
    <property type="project" value="InterPro"/>
</dbReference>
<evidence type="ECO:0000256" key="4">
    <source>
        <dbReference type="ARBA" id="ARBA00022741"/>
    </source>
</evidence>
<keyword evidence="2" id="KW-0813">Transport</keyword>
<comment type="subcellular location">
    <subcellularLocation>
        <location evidence="1">Cell membrane</location>
        <topology evidence="1">Peripheral membrane protein</topology>
    </subcellularLocation>
</comment>
<feature type="domain" description="ABC transporter" evidence="7">
    <location>
        <begin position="2"/>
        <end position="239"/>
    </location>
</feature>
<dbReference type="InterPro" id="IPR030679">
    <property type="entry name" value="ABC_ATPase_HisP-typ"/>
</dbReference>
<reference evidence="8 9" key="1">
    <citation type="submission" date="2016-02" db="EMBL/GenBank/DDBJ databases">
        <title>Comparison of Clostridium stercorarium subspecies using comparative genomics and transcriptomics.</title>
        <authorList>
            <person name="Schellenberg J."/>
            <person name="Thallinger G."/>
            <person name="Levin D.B."/>
            <person name="Zhang X."/>
            <person name="Alvare G."/>
            <person name="Fristensky B."/>
            <person name="Sparling R."/>
        </authorList>
    </citation>
    <scope>NUCLEOTIDE SEQUENCE [LARGE SCALE GENOMIC DNA]</scope>
    <source>
        <strain evidence="8 9">DSM 2910</strain>
    </source>
</reference>
<dbReference type="OrthoDB" id="9804199at2"/>
<gene>
    <name evidence="8" type="ORF">CSTERTH_09005</name>
</gene>
<evidence type="ECO:0000313" key="8">
    <source>
        <dbReference type="EMBL" id="ANW99153.1"/>
    </source>
</evidence>
<dbReference type="InterPro" id="IPR027417">
    <property type="entry name" value="P-loop_NTPase"/>
</dbReference>
<keyword evidence="5 8" id="KW-0067">ATP-binding</keyword>
<keyword evidence="6" id="KW-0472">Membrane</keyword>
<dbReference type="PROSITE" id="PS50893">
    <property type="entry name" value="ABC_TRANSPORTER_2"/>
    <property type="match status" value="1"/>
</dbReference>
<accession>A0A1B1YEI7</accession>
<dbReference type="Pfam" id="PF00005">
    <property type="entry name" value="ABC_tran"/>
    <property type="match status" value="1"/>
</dbReference>
<dbReference type="SMART" id="SM00382">
    <property type="entry name" value="AAA"/>
    <property type="match status" value="1"/>
</dbReference>
<protein>
    <submittedName>
        <fullName evidence="8">Amino acid ABC transporter ATP-binding protein</fullName>
    </submittedName>
</protein>
<organism evidence="8 9">
    <name type="scientific">Thermoclostridium stercorarium subsp. thermolacticum DSM 2910</name>
    <dbReference type="NCBI Taxonomy" id="1121336"/>
    <lineage>
        <taxon>Bacteria</taxon>
        <taxon>Bacillati</taxon>
        <taxon>Bacillota</taxon>
        <taxon>Clostridia</taxon>
        <taxon>Eubacteriales</taxon>
        <taxon>Oscillospiraceae</taxon>
        <taxon>Thermoclostridium</taxon>
    </lineage>
</organism>
<dbReference type="Gene3D" id="3.40.50.300">
    <property type="entry name" value="P-loop containing nucleotide triphosphate hydrolases"/>
    <property type="match status" value="1"/>
</dbReference>
<evidence type="ECO:0000256" key="3">
    <source>
        <dbReference type="ARBA" id="ARBA00022475"/>
    </source>
</evidence>
<dbReference type="GO" id="GO:0005886">
    <property type="term" value="C:plasma membrane"/>
    <property type="evidence" value="ECO:0007669"/>
    <property type="project" value="UniProtKB-SubCell"/>
</dbReference>
<dbReference type="PROSITE" id="PS00211">
    <property type="entry name" value="ABC_TRANSPORTER_1"/>
    <property type="match status" value="1"/>
</dbReference>
<dbReference type="GO" id="GO:0016887">
    <property type="term" value="F:ATP hydrolysis activity"/>
    <property type="evidence" value="ECO:0007669"/>
    <property type="project" value="InterPro"/>
</dbReference>
<dbReference type="EMBL" id="CP014672">
    <property type="protein sequence ID" value="ANW99153.1"/>
    <property type="molecule type" value="Genomic_DNA"/>
</dbReference>
<dbReference type="GO" id="GO:0005524">
    <property type="term" value="F:ATP binding"/>
    <property type="evidence" value="ECO:0007669"/>
    <property type="project" value="UniProtKB-KW"/>
</dbReference>
<dbReference type="RefSeq" id="WP_015359527.1">
    <property type="nucleotide sequence ID" value="NZ_CP014672.1"/>
</dbReference>